<dbReference type="EMBL" id="OZ021738">
    <property type="protein sequence ID" value="CAK9319280.1"/>
    <property type="molecule type" value="Genomic_DNA"/>
</dbReference>
<accession>A0ABP0YK86</accession>
<organism evidence="1 2">
    <name type="scientific">Citrullus colocynthis</name>
    <name type="common">colocynth</name>
    <dbReference type="NCBI Taxonomy" id="252529"/>
    <lineage>
        <taxon>Eukaryota</taxon>
        <taxon>Viridiplantae</taxon>
        <taxon>Streptophyta</taxon>
        <taxon>Embryophyta</taxon>
        <taxon>Tracheophyta</taxon>
        <taxon>Spermatophyta</taxon>
        <taxon>Magnoliopsida</taxon>
        <taxon>eudicotyledons</taxon>
        <taxon>Gunneridae</taxon>
        <taxon>Pentapetalae</taxon>
        <taxon>rosids</taxon>
        <taxon>fabids</taxon>
        <taxon>Cucurbitales</taxon>
        <taxon>Cucurbitaceae</taxon>
        <taxon>Benincaseae</taxon>
        <taxon>Citrullus</taxon>
    </lineage>
</organism>
<gene>
    <name evidence="1" type="ORF">CITCOLO1_LOCUS11274</name>
</gene>
<proteinExistence type="predicted"/>
<reference evidence="1 2" key="1">
    <citation type="submission" date="2024-03" db="EMBL/GenBank/DDBJ databases">
        <authorList>
            <person name="Gkanogiannis A."/>
            <person name="Becerra Lopez-Lavalle L."/>
        </authorList>
    </citation>
    <scope>NUCLEOTIDE SEQUENCE [LARGE SCALE GENOMIC DNA]</scope>
</reference>
<evidence type="ECO:0008006" key="3">
    <source>
        <dbReference type="Google" id="ProtNLM"/>
    </source>
</evidence>
<sequence length="125" mass="14723">MRGRVLTDLEMEERSDLLLIGKNTQPSRLSSSAAYYIKTPFILSAYGIEDMFLQRIAEIYFPCLLSYSFPKIIPNLQRWQRLQKCSYRGLQRFIFPVLQVRTLSNATQHYWSLVNHHPILLEPCQ</sequence>
<keyword evidence="2" id="KW-1185">Reference proteome</keyword>
<protein>
    <recommendedName>
        <fullName evidence="3">Maturase K</fullName>
    </recommendedName>
</protein>
<evidence type="ECO:0000313" key="2">
    <source>
        <dbReference type="Proteomes" id="UP001642487"/>
    </source>
</evidence>
<name>A0ABP0YK86_9ROSI</name>
<dbReference type="Proteomes" id="UP001642487">
    <property type="component" value="Chromosome 4"/>
</dbReference>
<evidence type="ECO:0000313" key="1">
    <source>
        <dbReference type="EMBL" id="CAK9319280.1"/>
    </source>
</evidence>